<dbReference type="GO" id="GO:0004368">
    <property type="term" value="F:glycerol-3-phosphate dehydrogenase (quinone) activity"/>
    <property type="evidence" value="ECO:0007669"/>
    <property type="project" value="InterPro"/>
</dbReference>
<dbReference type="Gene3D" id="1.10.8.870">
    <property type="entry name" value="Alpha-glycerophosphate oxidase, cap domain"/>
    <property type="match status" value="1"/>
</dbReference>
<sequence length="507" mass="56692">MISEFSGNIANAYDLTVIGGGINGVAVASEAASRGLSTLLVHSRDLASGASAPPVSLAAHNLQALSALDLFQLTNQLDEIKHLQQVAPHLIDLLPVQQLNGEMANHERPRLVQRIFKHLRNRSLSASTSSSSAGYNIVARIKPARMVISLALEAQHHGANIVTYHRVQSAERYEKHWGLTLESSQSASRTYHVNSRWIVNCSGWLANDVLEQVLKVQTRAKATAEFRTQFFFRNPLKHDPAARKIFKIRGNRLDFHVYHATDDILAFGPLKCDQEGYAECIDIQQEFLEAWNNSPELEQHARKLTGEDILYKRRGNIALIHDPCGNDDTPLTVPLLDIDNPGSKAVLMNIFGAEPILAQKTARQALDALQVFTGKKAHSERRKRALPGGDIPTSSMTDFLVQLSTAHPLLPVKLVHRLARNYGQLATRILQGVASEQDLGIHFGNMLYEREVEYLVENEWARCAEDILARRTFIYLSSDKKILLRLSEWFAERRNKKQDSATKSAEQ</sequence>
<feature type="domain" description="FAD dependent oxidoreductase" evidence="6">
    <location>
        <begin position="14"/>
        <end position="286"/>
    </location>
</feature>
<dbReference type="eggNOG" id="COG0578">
    <property type="taxonomic scope" value="Bacteria"/>
</dbReference>
<gene>
    <name evidence="8" type="ordered locus">TERTU_1699</name>
</gene>
<dbReference type="Proteomes" id="UP000009080">
    <property type="component" value="Chromosome"/>
</dbReference>
<dbReference type="GO" id="GO:0046168">
    <property type="term" value="P:glycerol-3-phosphate catabolic process"/>
    <property type="evidence" value="ECO:0007669"/>
    <property type="project" value="TreeGrafter"/>
</dbReference>
<feature type="domain" description="Alpha-glycerophosphate oxidase C-terminal" evidence="7">
    <location>
        <begin position="383"/>
        <end position="477"/>
    </location>
</feature>
<dbReference type="PANTHER" id="PTHR11985:SF15">
    <property type="entry name" value="GLYCEROL-3-PHOSPHATE DEHYDROGENASE, MITOCHONDRIAL"/>
    <property type="match status" value="1"/>
</dbReference>
<protein>
    <submittedName>
        <fullName evidence="8">FAD dependent oxidoreductase</fullName>
    </submittedName>
</protein>
<dbReference type="Pfam" id="PF16901">
    <property type="entry name" value="DAO_C"/>
    <property type="match status" value="1"/>
</dbReference>
<dbReference type="InterPro" id="IPR036188">
    <property type="entry name" value="FAD/NAD-bd_sf"/>
</dbReference>
<name>C5BU41_TERTT</name>
<evidence type="ECO:0000313" key="8">
    <source>
        <dbReference type="EMBL" id="ACR14583.1"/>
    </source>
</evidence>
<evidence type="ECO:0000256" key="5">
    <source>
        <dbReference type="ARBA" id="ARBA00023002"/>
    </source>
</evidence>
<dbReference type="SUPFAM" id="SSF51905">
    <property type="entry name" value="FAD/NAD(P)-binding domain"/>
    <property type="match status" value="1"/>
</dbReference>
<dbReference type="KEGG" id="ttu:TERTU_1699"/>
<dbReference type="PRINTS" id="PR01001">
    <property type="entry name" value="FADG3PDH"/>
</dbReference>
<dbReference type="AlphaFoldDB" id="C5BU41"/>
<dbReference type="PANTHER" id="PTHR11985">
    <property type="entry name" value="GLYCEROL-3-PHOSPHATE DEHYDROGENASE"/>
    <property type="match status" value="1"/>
</dbReference>
<dbReference type="EMBL" id="CP001614">
    <property type="protein sequence ID" value="ACR14583.1"/>
    <property type="molecule type" value="Genomic_DNA"/>
</dbReference>
<evidence type="ECO:0000256" key="2">
    <source>
        <dbReference type="ARBA" id="ARBA00007330"/>
    </source>
</evidence>
<reference evidence="8 9" key="1">
    <citation type="journal article" date="2009" name="PLoS ONE">
        <title>The complete genome of Teredinibacter turnerae T7901: an intracellular endosymbiont of marine wood-boring bivalves (shipworms).</title>
        <authorList>
            <person name="Yang J.C."/>
            <person name="Madupu R."/>
            <person name="Durkin A.S."/>
            <person name="Ekborg N.A."/>
            <person name="Pedamallu C.S."/>
            <person name="Hostetler J.B."/>
            <person name="Radune D."/>
            <person name="Toms B.S."/>
            <person name="Henrissat B."/>
            <person name="Coutinho P.M."/>
            <person name="Schwarz S."/>
            <person name="Field L."/>
            <person name="Trindade-Silva A.E."/>
            <person name="Soares C.A.G."/>
            <person name="Elshahawi S."/>
            <person name="Hanora A."/>
            <person name="Schmidt E.W."/>
            <person name="Haygood M.G."/>
            <person name="Posfai J."/>
            <person name="Benner J."/>
            <person name="Madinger C."/>
            <person name="Nove J."/>
            <person name="Anton B."/>
            <person name="Chaudhary K."/>
            <person name="Foster J."/>
            <person name="Holman A."/>
            <person name="Kumar S."/>
            <person name="Lessard P.A."/>
            <person name="Luyten Y.A."/>
            <person name="Slatko B."/>
            <person name="Wood N."/>
            <person name="Wu B."/>
            <person name="Teplitski M."/>
            <person name="Mougous J.D."/>
            <person name="Ward N."/>
            <person name="Eisen J.A."/>
            <person name="Badger J.H."/>
            <person name="Distel D.L."/>
        </authorList>
    </citation>
    <scope>NUCLEOTIDE SEQUENCE [LARGE SCALE GENOMIC DNA]</scope>
    <source>
        <strain evidence="9">ATCC 39867 / T7901</strain>
    </source>
</reference>
<organism evidence="8 9">
    <name type="scientific">Teredinibacter turnerae (strain ATCC 39867 / T7901)</name>
    <dbReference type="NCBI Taxonomy" id="377629"/>
    <lineage>
        <taxon>Bacteria</taxon>
        <taxon>Pseudomonadati</taxon>
        <taxon>Pseudomonadota</taxon>
        <taxon>Gammaproteobacteria</taxon>
        <taxon>Cellvibrionales</taxon>
        <taxon>Cellvibrionaceae</taxon>
        <taxon>Teredinibacter</taxon>
    </lineage>
</organism>
<dbReference type="Gene3D" id="3.50.50.60">
    <property type="entry name" value="FAD/NAD(P)-binding domain"/>
    <property type="match status" value="1"/>
</dbReference>
<evidence type="ECO:0000259" key="6">
    <source>
        <dbReference type="Pfam" id="PF01266"/>
    </source>
</evidence>
<evidence type="ECO:0000256" key="4">
    <source>
        <dbReference type="ARBA" id="ARBA00022827"/>
    </source>
</evidence>
<proteinExistence type="inferred from homology"/>
<evidence type="ECO:0000256" key="1">
    <source>
        <dbReference type="ARBA" id="ARBA00001974"/>
    </source>
</evidence>
<dbReference type="InterPro" id="IPR006076">
    <property type="entry name" value="FAD-dep_OxRdtase"/>
</dbReference>
<accession>C5BU41</accession>
<keyword evidence="9" id="KW-1185">Reference proteome</keyword>
<dbReference type="OrthoDB" id="9766796at2"/>
<evidence type="ECO:0000313" key="9">
    <source>
        <dbReference type="Proteomes" id="UP000009080"/>
    </source>
</evidence>
<dbReference type="STRING" id="377629.TERTU_1699"/>
<evidence type="ECO:0000256" key="3">
    <source>
        <dbReference type="ARBA" id="ARBA00022630"/>
    </source>
</evidence>
<keyword evidence="4" id="KW-0274">FAD</keyword>
<keyword evidence="3" id="KW-0285">Flavoprotein</keyword>
<dbReference type="RefSeq" id="WP_015820697.1">
    <property type="nucleotide sequence ID" value="NC_012997.1"/>
</dbReference>
<dbReference type="Pfam" id="PF01266">
    <property type="entry name" value="DAO"/>
    <property type="match status" value="1"/>
</dbReference>
<comment type="cofactor">
    <cofactor evidence="1">
        <name>FAD</name>
        <dbReference type="ChEBI" id="CHEBI:57692"/>
    </cofactor>
</comment>
<keyword evidence="5" id="KW-0560">Oxidoreductase</keyword>
<dbReference type="InterPro" id="IPR031656">
    <property type="entry name" value="DAO_C"/>
</dbReference>
<comment type="similarity">
    <text evidence="2">Belongs to the FAD-dependent glycerol-3-phosphate dehydrogenase family.</text>
</comment>
<dbReference type="HOGENOM" id="CLU_537381_0_0_6"/>
<evidence type="ECO:0000259" key="7">
    <source>
        <dbReference type="Pfam" id="PF16901"/>
    </source>
</evidence>
<dbReference type="InterPro" id="IPR038299">
    <property type="entry name" value="DAO_C_sf"/>
</dbReference>
<dbReference type="InterPro" id="IPR000447">
    <property type="entry name" value="G3P_DH_FAD-dep"/>
</dbReference>